<gene>
    <name evidence="1" type="ORF">P171DRAFT_446542</name>
</gene>
<evidence type="ECO:0000313" key="1">
    <source>
        <dbReference type="EMBL" id="KAF2441701.1"/>
    </source>
</evidence>
<organism evidence="1 2">
    <name type="scientific">Karstenula rhodostoma CBS 690.94</name>
    <dbReference type="NCBI Taxonomy" id="1392251"/>
    <lineage>
        <taxon>Eukaryota</taxon>
        <taxon>Fungi</taxon>
        <taxon>Dikarya</taxon>
        <taxon>Ascomycota</taxon>
        <taxon>Pezizomycotina</taxon>
        <taxon>Dothideomycetes</taxon>
        <taxon>Pleosporomycetidae</taxon>
        <taxon>Pleosporales</taxon>
        <taxon>Massarineae</taxon>
        <taxon>Didymosphaeriaceae</taxon>
        <taxon>Karstenula</taxon>
    </lineage>
</organism>
<accession>A0A9P4PEX3</accession>
<dbReference type="EMBL" id="MU001505">
    <property type="protein sequence ID" value="KAF2441701.1"/>
    <property type="molecule type" value="Genomic_DNA"/>
</dbReference>
<name>A0A9P4PEX3_9PLEO</name>
<evidence type="ECO:0000313" key="2">
    <source>
        <dbReference type="Proteomes" id="UP000799764"/>
    </source>
</evidence>
<proteinExistence type="predicted"/>
<keyword evidence="2" id="KW-1185">Reference proteome</keyword>
<protein>
    <submittedName>
        <fullName evidence="1">Uncharacterized protein</fullName>
    </submittedName>
</protein>
<reference evidence="1" key="1">
    <citation type="journal article" date="2020" name="Stud. Mycol.">
        <title>101 Dothideomycetes genomes: a test case for predicting lifestyles and emergence of pathogens.</title>
        <authorList>
            <person name="Haridas S."/>
            <person name="Albert R."/>
            <person name="Binder M."/>
            <person name="Bloem J."/>
            <person name="Labutti K."/>
            <person name="Salamov A."/>
            <person name="Andreopoulos B."/>
            <person name="Baker S."/>
            <person name="Barry K."/>
            <person name="Bills G."/>
            <person name="Bluhm B."/>
            <person name="Cannon C."/>
            <person name="Castanera R."/>
            <person name="Culley D."/>
            <person name="Daum C."/>
            <person name="Ezra D."/>
            <person name="Gonzalez J."/>
            <person name="Henrissat B."/>
            <person name="Kuo A."/>
            <person name="Liang C."/>
            <person name="Lipzen A."/>
            <person name="Lutzoni F."/>
            <person name="Magnuson J."/>
            <person name="Mondo S."/>
            <person name="Nolan M."/>
            <person name="Ohm R."/>
            <person name="Pangilinan J."/>
            <person name="Park H.-J."/>
            <person name="Ramirez L."/>
            <person name="Alfaro M."/>
            <person name="Sun H."/>
            <person name="Tritt A."/>
            <person name="Yoshinaga Y."/>
            <person name="Zwiers L.-H."/>
            <person name="Turgeon B."/>
            <person name="Goodwin S."/>
            <person name="Spatafora J."/>
            <person name="Crous P."/>
            <person name="Grigoriev I."/>
        </authorList>
    </citation>
    <scope>NUCLEOTIDE SEQUENCE</scope>
    <source>
        <strain evidence="1">CBS 690.94</strain>
    </source>
</reference>
<dbReference type="OrthoDB" id="3789421at2759"/>
<sequence>MAQDSGEGARANMKRKFDIYCLDQSLVHFKIDKKVYCVDESLIEKRCGGGSWLDYIGHKENLKTTLPEANQIDGIVWAGCIGCPHDWTRQSNESLCIFRGFIYWLHEHELPSDEMIKQMDYPTQWNEIGGDKPLALAMAVELYQQAGYYKMAKLSLEMLQFIFIHFKRCSSAPQTGLLRLVCSSGEMFGEHPLERFFVDIYYKRCDEESMGLEDDYPLGFLFSVIRLKAQRNKLFAGKGKEENMVLRLSDYHINGSEVFCPTTKEETGDTWVIS</sequence>
<comment type="caution">
    <text evidence="1">The sequence shown here is derived from an EMBL/GenBank/DDBJ whole genome shotgun (WGS) entry which is preliminary data.</text>
</comment>
<dbReference type="Proteomes" id="UP000799764">
    <property type="component" value="Unassembled WGS sequence"/>
</dbReference>
<dbReference type="AlphaFoldDB" id="A0A9P4PEX3"/>